<evidence type="ECO:0000313" key="2">
    <source>
        <dbReference type="EMBL" id="KDQ50863.1"/>
    </source>
</evidence>
<dbReference type="Pfam" id="PF17667">
    <property type="entry name" value="Pkinase_fungal"/>
    <property type="match status" value="1"/>
</dbReference>
<evidence type="ECO:0000259" key="1">
    <source>
        <dbReference type="Pfam" id="PF17667"/>
    </source>
</evidence>
<gene>
    <name evidence="2" type="ORF">JAAARDRAFT_164275</name>
</gene>
<evidence type="ECO:0000313" key="3">
    <source>
        <dbReference type="Proteomes" id="UP000027265"/>
    </source>
</evidence>
<dbReference type="EMBL" id="KL197754">
    <property type="protein sequence ID" value="KDQ50863.1"/>
    <property type="molecule type" value="Genomic_DNA"/>
</dbReference>
<dbReference type="Proteomes" id="UP000027265">
    <property type="component" value="Unassembled WGS sequence"/>
</dbReference>
<keyword evidence="3" id="KW-1185">Reference proteome</keyword>
<dbReference type="HOGENOM" id="CLU_706079_0_0_1"/>
<dbReference type="InterPro" id="IPR040976">
    <property type="entry name" value="Pkinase_fungal"/>
</dbReference>
<proteinExistence type="predicted"/>
<protein>
    <recommendedName>
        <fullName evidence="1">Fungal-type protein kinase domain-containing protein</fullName>
    </recommendedName>
</protein>
<accession>A0A067P7H9</accession>
<dbReference type="InterPro" id="IPR011009">
    <property type="entry name" value="Kinase-like_dom_sf"/>
</dbReference>
<organism evidence="2 3">
    <name type="scientific">Jaapia argillacea MUCL 33604</name>
    <dbReference type="NCBI Taxonomy" id="933084"/>
    <lineage>
        <taxon>Eukaryota</taxon>
        <taxon>Fungi</taxon>
        <taxon>Dikarya</taxon>
        <taxon>Basidiomycota</taxon>
        <taxon>Agaricomycotina</taxon>
        <taxon>Agaricomycetes</taxon>
        <taxon>Agaricomycetidae</taxon>
        <taxon>Jaapiales</taxon>
        <taxon>Jaapiaceae</taxon>
        <taxon>Jaapia</taxon>
    </lineage>
</organism>
<dbReference type="OrthoDB" id="5584477at2759"/>
<dbReference type="SUPFAM" id="SSF56112">
    <property type="entry name" value="Protein kinase-like (PK-like)"/>
    <property type="match status" value="1"/>
</dbReference>
<reference evidence="3" key="1">
    <citation type="journal article" date="2014" name="Proc. Natl. Acad. Sci. U.S.A.">
        <title>Extensive sampling of basidiomycete genomes demonstrates inadequacy of the white-rot/brown-rot paradigm for wood decay fungi.</title>
        <authorList>
            <person name="Riley R."/>
            <person name="Salamov A.A."/>
            <person name="Brown D.W."/>
            <person name="Nagy L.G."/>
            <person name="Floudas D."/>
            <person name="Held B.W."/>
            <person name="Levasseur A."/>
            <person name="Lombard V."/>
            <person name="Morin E."/>
            <person name="Otillar R."/>
            <person name="Lindquist E.A."/>
            <person name="Sun H."/>
            <person name="LaButti K.M."/>
            <person name="Schmutz J."/>
            <person name="Jabbour D."/>
            <person name="Luo H."/>
            <person name="Baker S.E."/>
            <person name="Pisabarro A.G."/>
            <person name="Walton J.D."/>
            <person name="Blanchette R.A."/>
            <person name="Henrissat B."/>
            <person name="Martin F."/>
            <person name="Cullen D."/>
            <person name="Hibbett D.S."/>
            <person name="Grigoriev I.V."/>
        </authorList>
    </citation>
    <scope>NUCLEOTIDE SEQUENCE [LARGE SCALE GENOMIC DNA]</scope>
    <source>
        <strain evidence="3">MUCL 33604</strain>
    </source>
</reference>
<dbReference type="InParanoid" id="A0A067P7H9"/>
<dbReference type="AlphaFoldDB" id="A0A067P7H9"/>
<sequence>MLHEQYSLLGRASRILLGHFALTEGPITPTVDQLAAKIYYPEESKVNEPRIIKLAIEAGSNDVPIKGNLPNLIDHGGMNFKTGKIEDPEDLGIENKGSGVLHVMSFEKLKPIQEFASEEFMKAWIQCYRSHFRLWLNGIEHGGISVSNLMVHPSTGRGVVNDFDLAVLRKKNGRRTTIGNEHIGKVPFMAIDLFCQEYHAGEIRRLFHHDCESFIWVMPWVLLERNPKELEVLNRWETFDYQRCREKKEDFLSRFRGWRLSPGPSNRTAWRAATELLLWVKEKVDEAEEETALWVETKAELTKAGKPKSEFDKADEDLRQQLWHNPSEKTACDIFREFEQRLQKRWAGFEVLSEEQTRPLKERAD</sequence>
<feature type="domain" description="Fungal-type protein kinase" evidence="1">
    <location>
        <begin position="110"/>
        <end position="221"/>
    </location>
</feature>
<name>A0A067P7H9_9AGAM</name>